<dbReference type="Pfam" id="PF00590">
    <property type="entry name" value="TP_methylase"/>
    <property type="match status" value="1"/>
</dbReference>
<dbReference type="FunFam" id="3.30.950.10:FF:000002">
    <property type="entry name" value="Ribosomal RNA small subunit methyltransferase I"/>
    <property type="match status" value="1"/>
</dbReference>
<evidence type="ECO:0000259" key="8">
    <source>
        <dbReference type="Pfam" id="PF00590"/>
    </source>
</evidence>
<dbReference type="PANTHER" id="PTHR46111">
    <property type="entry name" value="RIBOSOMAL RNA SMALL SUBUNIT METHYLTRANSFERASE I"/>
    <property type="match status" value="1"/>
</dbReference>
<feature type="domain" description="RsmI HTH" evidence="9">
    <location>
        <begin position="244"/>
        <end position="285"/>
    </location>
</feature>
<feature type="compositionally biased region" description="Basic and acidic residues" evidence="7">
    <location>
        <begin position="290"/>
        <end position="300"/>
    </location>
</feature>
<proteinExistence type="inferred from homology"/>
<accession>A0A5A9YYD0</accession>
<dbReference type="InterPro" id="IPR000878">
    <property type="entry name" value="4pyrrol_Mease"/>
</dbReference>
<dbReference type="EMBL" id="VINQ01000023">
    <property type="protein sequence ID" value="KAA0909872.1"/>
    <property type="molecule type" value="Genomic_DNA"/>
</dbReference>
<evidence type="ECO:0000313" key="10">
    <source>
        <dbReference type="EMBL" id="KAA0909872.1"/>
    </source>
</evidence>
<dbReference type="Proteomes" id="UP000325291">
    <property type="component" value="Unassembled WGS sequence"/>
</dbReference>
<dbReference type="AlphaFoldDB" id="A0A5A9YYD0"/>
<dbReference type="InterPro" id="IPR035996">
    <property type="entry name" value="4pyrrol_Methylase_sf"/>
</dbReference>
<dbReference type="InterPro" id="IPR008189">
    <property type="entry name" value="rRNA_ssu_MeTfrase_I"/>
</dbReference>
<dbReference type="Pfam" id="PF23016">
    <property type="entry name" value="RsmI_C"/>
    <property type="match status" value="1"/>
</dbReference>
<evidence type="ECO:0000313" key="11">
    <source>
        <dbReference type="Proteomes" id="UP000325291"/>
    </source>
</evidence>
<evidence type="ECO:0000256" key="1">
    <source>
        <dbReference type="ARBA" id="ARBA00022490"/>
    </source>
</evidence>
<dbReference type="InterPro" id="IPR014776">
    <property type="entry name" value="4pyrrole_Mease_sub2"/>
</dbReference>
<dbReference type="Gene3D" id="3.40.1010.10">
    <property type="entry name" value="Cobalt-precorrin-4 Transmethylase, Domain 1"/>
    <property type="match status" value="1"/>
</dbReference>
<keyword evidence="1 6" id="KW-0963">Cytoplasm</keyword>
<dbReference type="SUPFAM" id="SSF53790">
    <property type="entry name" value="Tetrapyrrole methylase"/>
    <property type="match status" value="1"/>
</dbReference>
<protein>
    <recommendedName>
        <fullName evidence="6">Ribosomal RNA small subunit methyltransferase I</fullName>
        <ecNumber evidence="6">2.1.1.198</ecNumber>
    </recommendedName>
    <alternativeName>
        <fullName evidence="6">16S rRNA 2'-O-ribose C1402 methyltransferase</fullName>
    </alternativeName>
    <alternativeName>
        <fullName evidence="6">rRNA (cytidine-2'-O-)-methyltransferase RsmI</fullName>
    </alternativeName>
</protein>
<comment type="catalytic activity">
    <reaction evidence="6">
        <text>cytidine(1402) in 16S rRNA + S-adenosyl-L-methionine = 2'-O-methylcytidine(1402) in 16S rRNA + S-adenosyl-L-homocysteine + H(+)</text>
        <dbReference type="Rhea" id="RHEA:42924"/>
        <dbReference type="Rhea" id="RHEA-COMP:10285"/>
        <dbReference type="Rhea" id="RHEA-COMP:10286"/>
        <dbReference type="ChEBI" id="CHEBI:15378"/>
        <dbReference type="ChEBI" id="CHEBI:57856"/>
        <dbReference type="ChEBI" id="CHEBI:59789"/>
        <dbReference type="ChEBI" id="CHEBI:74495"/>
        <dbReference type="ChEBI" id="CHEBI:82748"/>
        <dbReference type="EC" id="2.1.1.198"/>
    </reaction>
</comment>
<dbReference type="InterPro" id="IPR014777">
    <property type="entry name" value="4pyrrole_Mease_sub1"/>
</dbReference>
<organism evidence="10 11">
    <name type="scientific">Aquicoccus porphyridii</name>
    <dbReference type="NCBI Taxonomy" id="1852029"/>
    <lineage>
        <taxon>Bacteria</taxon>
        <taxon>Pseudomonadati</taxon>
        <taxon>Pseudomonadota</taxon>
        <taxon>Alphaproteobacteria</taxon>
        <taxon>Rhodobacterales</taxon>
        <taxon>Paracoccaceae</taxon>
        <taxon>Aquicoccus</taxon>
    </lineage>
</organism>
<dbReference type="RefSeq" id="WP_111366483.1">
    <property type="nucleotide sequence ID" value="NZ_VINQ01000023.1"/>
</dbReference>
<dbReference type="GO" id="GO:0005737">
    <property type="term" value="C:cytoplasm"/>
    <property type="evidence" value="ECO:0007669"/>
    <property type="project" value="UniProtKB-SubCell"/>
</dbReference>
<dbReference type="PANTHER" id="PTHR46111:SF1">
    <property type="entry name" value="RIBOSOMAL RNA SMALL SUBUNIT METHYLTRANSFERASE I"/>
    <property type="match status" value="1"/>
</dbReference>
<evidence type="ECO:0000259" key="9">
    <source>
        <dbReference type="Pfam" id="PF23016"/>
    </source>
</evidence>
<keyword evidence="3 6" id="KW-0489">Methyltransferase</keyword>
<keyword evidence="4 6" id="KW-0808">Transferase</keyword>
<comment type="caution">
    <text evidence="10">The sequence shown here is derived from an EMBL/GenBank/DDBJ whole genome shotgun (WGS) entry which is preliminary data.</text>
</comment>
<feature type="domain" description="Tetrapyrrole methylase" evidence="8">
    <location>
        <begin position="13"/>
        <end position="216"/>
    </location>
</feature>
<evidence type="ECO:0000256" key="7">
    <source>
        <dbReference type="SAM" id="MobiDB-lite"/>
    </source>
</evidence>
<feature type="compositionally biased region" description="Acidic residues" evidence="7">
    <location>
        <begin position="308"/>
        <end position="317"/>
    </location>
</feature>
<dbReference type="GO" id="GO:0070677">
    <property type="term" value="F:rRNA (cytosine-2'-O-)-methyltransferase activity"/>
    <property type="evidence" value="ECO:0007669"/>
    <property type="project" value="UniProtKB-UniRule"/>
</dbReference>
<gene>
    <name evidence="6 10" type="primary">rsmI</name>
    <name evidence="10" type="ORF">FLO80_19650</name>
</gene>
<dbReference type="Gene3D" id="3.30.950.10">
    <property type="entry name" value="Methyltransferase, Cobalt-precorrin-4 Transmethylase, Domain 2"/>
    <property type="match status" value="1"/>
</dbReference>
<sequence length="317" mass="33470">MVNPKSADLDGGLYLVSVPIGTARDITLRALDVLAGADVIAAEDTRSMRRLLEIHGVALGDRPLIAYHDHNGPRVRPRLLQWLREGKSVAYASEAGTPMVADPGFDLARAARDEGTPVTAAPGAVAAIVALTLSGLPTDRFLFAGFLPSSKGRRKSALQDLVAIQATLVLYESPKRCAAALADMAAVLGGDRPAALCRELTKKFEEVRRGTLAELALGAAERQVRGEVVIVVGGADGDSLNISSNDVDSRLKEVIPGMSLRDAVDLVAAESGMKRRQVYQRALDLIDRDAANAQGDDKEPGVANDAEANGEDGMDAE</sequence>
<reference evidence="10 11" key="1">
    <citation type="submission" date="2019-07" db="EMBL/GenBank/DDBJ databases">
        <title>Aquicoccus porphyridii gen. nov., sp. nov., isolated from a small marine red alga, Porphyridium marinum.</title>
        <authorList>
            <person name="Liu L."/>
        </authorList>
    </citation>
    <scope>NUCLEOTIDE SEQUENCE [LARGE SCALE GENOMIC DNA]</scope>
    <source>
        <strain evidence="10 11">L1 8-17</strain>
    </source>
</reference>
<dbReference type="InterPro" id="IPR053910">
    <property type="entry name" value="RsmI_HTH"/>
</dbReference>
<name>A0A5A9YYD0_9RHOB</name>
<dbReference type="PIRSF" id="PIRSF005917">
    <property type="entry name" value="MTase_YraL"/>
    <property type="match status" value="1"/>
</dbReference>
<dbReference type="CDD" id="cd11648">
    <property type="entry name" value="RsmI"/>
    <property type="match status" value="1"/>
</dbReference>
<feature type="region of interest" description="Disordered" evidence="7">
    <location>
        <begin position="290"/>
        <end position="317"/>
    </location>
</feature>
<comment type="similarity">
    <text evidence="6">Belongs to the methyltransferase superfamily. RsmI family.</text>
</comment>
<dbReference type="NCBIfam" id="TIGR00096">
    <property type="entry name" value="16S rRNA (cytidine(1402)-2'-O)-methyltransferase"/>
    <property type="match status" value="1"/>
</dbReference>
<keyword evidence="2 6" id="KW-0698">rRNA processing</keyword>
<keyword evidence="5 6" id="KW-0949">S-adenosyl-L-methionine</keyword>
<comment type="function">
    <text evidence="6">Catalyzes the 2'-O-methylation of the ribose of cytidine 1402 (C1402) in 16S rRNA.</text>
</comment>
<comment type="subcellular location">
    <subcellularLocation>
        <location evidence="6">Cytoplasm</location>
    </subcellularLocation>
</comment>
<evidence type="ECO:0000256" key="6">
    <source>
        <dbReference type="HAMAP-Rule" id="MF_01877"/>
    </source>
</evidence>
<keyword evidence="11" id="KW-1185">Reference proteome</keyword>
<evidence type="ECO:0000256" key="5">
    <source>
        <dbReference type="ARBA" id="ARBA00022691"/>
    </source>
</evidence>
<dbReference type="EC" id="2.1.1.198" evidence="6"/>
<evidence type="ECO:0000256" key="3">
    <source>
        <dbReference type="ARBA" id="ARBA00022603"/>
    </source>
</evidence>
<evidence type="ECO:0000256" key="4">
    <source>
        <dbReference type="ARBA" id="ARBA00022679"/>
    </source>
</evidence>
<dbReference type="HAMAP" id="MF_01877">
    <property type="entry name" value="16SrRNA_methyltr_I"/>
    <property type="match status" value="1"/>
</dbReference>
<evidence type="ECO:0000256" key="2">
    <source>
        <dbReference type="ARBA" id="ARBA00022552"/>
    </source>
</evidence>